<dbReference type="OrthoDB" id="4869119at2"/>
<dbReference type="EMBL" id="RBXX01000002">
    <property type="protein sequence ID" value="RKT86409.1"/>
    <property type="molecule type" value="Genomic_DNA"/>
</dbReference>
<gene>
    <name evidence="3" type="ORF">ATL45_4776</name>
    <name evidence="4" type="ORF">SAMN05421805_10650</name>
</gene>
<sequence>MTLRRPSDTGSAAVELAVLTPMLLMIIMFSVAVGRILTADLALVQATTAAARAASLARTPGAAHSAATRVGAQVLAEQELACHGIQAQVDTGRFGAVGLPGHVTVTLRCTVSLSDLTGIPGLPAGLPVQKTFGSPVDPFRSRT</sequence>
<dbReference type="AlphaFoldDB" id="A0A1I5AYL2"/>
<evidence type="ECO:0000259" key="2">
    <source>
        <dbReference type="Pfam" id="PF07811"/>
    </source>
</evidence>
<dbReference type="Proteomes" id="UP000199398">
    <property type="component" value="Unassembled WGS sequence"/>
</dbReference>
<dbReference type="EMBL" id="FOUP01000006">
    <property type="protein sequence ID" value="SFN67512.1"/>
    <property type="molecule type" value="Genomic_DNA"/>
</dbReference>
<evidence type="ECO:0000313" key="3">
    <source>
        <dbReference type="EMBL" id="RKT86409.1"/>
    </source>
</evidence>
<proteinExistence type="predicted"/>
<name>A0A1I5AYL2_9PSEU</name>
<keyword evidence="1" id="KW-1133">Transmembrane helix</keyword>
<keyword evidence="6" id="KW-1185">Reference proteome</keyword>
<evidence type="ECO:0000256" key="1">
    <source>
        <dbReference type="SAM" id="Phobius"/>
    </source>
</evidence>
<feature type="domain" description="TadE-like" evidence="2">
    <location>
        <begin position="10"/>
        <end position="52"/>
    </location>
</feature>
<evidence type="ECO:0000313" key="4">
    <source>
        <dbReference type="EMBL" id="SFN67512.1"/>
    </source>
</evidence>
<reference evidence="4 5" key="1">
    <citation type="submission" date="2016-10" db="EMBL/GenBank/DDBJ databases">
        <authorList>
            <person name="de Groot N.N."/>
        </authorList>
    </citation>
    <scope>NUCLEOTIDE SEQUENCE [LARGE SCALE GENOMIC DNA]</scope>
    <source>
        <strain evidence="4 5">CPCC 201259</strain>
    </source>
</reference>
<accession>A0A1I5AYL2</accession>
<evidence type="ECO:0000313" key="6">
    <source>
        <dbReference type="Proteomes" id="UP000270697"/>
    </source>
</evidence>
<dbReference type="InterPro" id="IPR012495">
    <property type="entry name" value="TadE-like_dom"/>
</dbReference>
<organism evidence="4 5">
    <name type="scientific">Saccharopolyspora antimicrobica</name>
    <dbReference type="NCBI Taxonomy" id="455193"/>
    <lineage>
        <taxon>Bacteria</taxon>
        <taxon>Bacillati</taxon>
        <taxon>Actinomycetota</taxon>
        <taxon>Actinomycetes</taxon>
        <taxon>Pseudonocardiales</taxon>
        <taxon>Pseudonocardiaceae</taxon>
        <taxon>Saccharopolyspora</taxon>
    </lineage>
</organism>
<dbReference type="STRING" id="455193.SAMN05421805_10650"/>
<evidence type="ECO:0000313" key="5">
    <source>
        <dbReference type="Proteomes" id="UP000199398"/>
    </source>
</evidence>
<dbReference type="Proteomes" id="UP000270697">
    <property type="component" value="Unassembled WGS sequence"/>
</dbReference>
<reference evidence="3 6" key="2">
    <citation type="submission" date="2018-10" db="EMBL/GenBank/DDBJ databases">
        <title>Sequencing the genomes of 1000 actinobacteria strains.</title>
        <authorList>
            <person name="Klenk H.-P."/>
        </authorList>
    </citation>
    <scope>NUCLEOTIDE SEQUENCE [LARGE SCALE GENOMIC DNA]</scope>
    <source>
        <strain evidence="3 6">DSM 45119</strain>
    </source>
</reference>
<feature type="transmembrane region" description="Helical" evidence="1">
    <location>
        <begin position="12"/>
        <end position="33"/>
    </location>
</feature>
<protein>
    <submittedName>
        <fullName evidence="4">TadE-like protein</fullName>
    </submittedName>
</protein>
<keyword evidence="1" id="KW-0472">Membrane</keyword>
<dbReference type="Pfam" id="PF07811">
    <property type="entry name" value="TadE"/>
    <property type="match status" value="1"/>
</dbReference>
<keyword evidence="1" id="KW-0812">Transmembrane</keyword>